<evidence type="ECO:0000313" key="1">
    <source>
        <dbReference type="EMBL" id="MCX8533074.1"/>
    </source>
</evidence>
<gene>
    <name evidence="1" type="ORF">OEA66_12005</name>
</gene>
<evidence type="ECO:0000313" key="2">
    <source>
        <dbReference type="Proteomes" id="UP001070176"/>
    </source>
</evidence>
<evidence type="ECO:0008006" key="3">
    <source>
        <dbReference type="Google" id="ProtNLM"/>
    </source>
</evidence>
<protein>
    <recommendedName>
        <fullName evidence="3">CDI immunity protein domain-containing protein</fullName>
    </recommendedName>
</protein>
<organism evidence="1 2">
    <name type="scientific">Chryseobacterium luquanense</name>
    <dbReference type="NCBI Taxonomy" id="2983766"/>
    <lineage>
        <taxon>Bacteria</taxon>
        <taxon>Pseudomonadati</taxon>
        <taxon>Bacteroidota</taxon>
        <taxon>Flavobacteriia</taxon>
        <taxon>Flavobacteriales</taxon>
        <taxon>Weeksellaceae</taxon>
        <taxon>Chryseobacterium group</taxon>
        <taxon>Chryseobacterium</taxon>
    </lineage>
</organism>
<accession>A0ABT3Y4Q1</accession>
<name>A0ABT3Y4Q1_9FLAO</name>
<reference evidence="1" key="1">
    <citation type="submission" date="2022-10" db="EMBL/GenBank/DDBJ databases">
        <title>Chryseobacterium sp. nov., a novel bacterial species.</title>
        <authorList>
            <person name="Cao Y."/>
        </authorList>
    </citation>
    <scope>NUCLEOTIDE SEQUENCE</scope>
    <source>
        <strain evidence="1">KC 927</strain>
    </source>
</reference>
<sequence length="146" mass="17345">MEVVRIAADLEQDFIIDLVDEVEVFNHSRKTFSKCEYWGWNNEGENGRAFYDFGLIGDFHFDIYRDKMEFYYGDTPHYGIQGWEGTELIFLPVGSSLPEDFLTFGHLDFTQTFERPKTLKDFIDSVKQFYERLGHHKEYLIKTCLK</sequence>
<dbReference type="EMBL" id="JAOVZV010000014">
    <property type="protein sequence ID" value="MCX8533074.1"/>
    <property type="molecule type" value="Genomic_DNA"/>
</dbReference>
<comment type="caution">
    <text evidence="1">The sequence shown here is derived from an EMBL/GenBank/DDBJ whole genome shotgun (WGS) entry which is preliminary data.</text>
</comment>
<proteinExistence type="predicted"/>
<dbReference type="RefSeq" id="WP_267281595.1">
    <property type="nucleotide sequence ID" value="NZ_JAOVZV010000014.1"/>
</dbReference>
<keyword evidence="2" id="KW-1185">Reference proteome</keyword>
<dbReference type="Proteomes" id="UP001070176">
    <property type="component" value="Unassembled WGS sequence"/>
</dbReference>